<dbReference type="Gene3D" id="1.10.8.60">
    <property type="match status" value="1"/>
</dbReference>
<dbReference type="InterPro" id="IPR003959">
    <property type="entry name" value="ATPase_AAA_core"/>
</dbReference>
<feature type="region of interest" description="Disordered" evidence="6">
    <location>
        <begin position="419"/>
        <end position="439"/>
    </location>
</feature>
<feature type="region of interest" description="Disordered" evidence="6">
    <location>
        <begin position="458"/>
        <end position="483"/>
    </location>
</feature>
<dbReference type="InterPro" id="IPR051701">
    <property type="entry name" value="Mito_OM_Translocase_MSP1"/>
</dbReference>
<dbReference type="Proteomes" id="UP000660729">
    <property type="component" value="Unassembled WGS sequence"/>
</dbReference>
<gene>
    <name evidence="8" type="ORF">HII31_02266</name>
</gene>
<dbReference type="Pfam" id="PF24581">
    <property type="entry name" value="DUF7608"/>
    <property type="match status" value="1"/>
</dbReference>
<feature type="compositionally biased region" description="Polar residues" evidence="6">
    <location>
        <begin position="14"/>
        <end position="45"/>
    </location>
</feature>
<dbReference type="GO" id="GO:0016887">
    <property type="term" value="F:ATP hydrolysis activity"/>
    <property type="evidence" value="ECO:0007669"/>
    <property type="project" value="InterPro"/>
</dbReference>
<evidence type="ECO:0000259" key="7">
    <source>
        <dbReference type="SMART" id="SM00382"/>
    </source>
</evidence>
<dbReference type="SMART" id="SM00382">
    <property type="entry name" value="AAA"/>
    <property type="match status" value="1"/>
</dbReference>
<evidence type="ECO:0000256" key="4">
    <source>
        <dbReference type="ARBA" id="ARBA00022840"/>
    </source>
</evidence>
<proteinExistence type="predicted"/>
<dbReference type="OrthoDB" id="39734at2759"/>
<dbReference type="GO" id="GO:0005741">
    <property type="term" value="C:mitochondrial outer membrane"/>
    <property type="evidence" value="ECO:0007669"/>
    <property type="project" value="UniProtKB-SubCell"/>
</dbReference>
<dbReference type="EMBL" id="JABCIY010000025">
    <property type="protein sequence ID" value="KAF7196538.1"/>
    <property type="molecule type" value="Genomic_DNA"/>
</dbReference>
<keyword evidence="3" id="KW-1000">Mitochondrion outer membrane</keyword>
<dbReference type="AlphaFoldDB" id="A0A8H6RTD2"/>
<protein>
    <submittedName>
        <fullName evidence="8">ATPase family AAA domain-containing protein 1</fullName>
    </submittedName>
</protein>
<keyword evidence="4" id="KW-0067">ATP-binding</keyword>
<feature type="compositionally biased region" description="Polar residues" evidence="6">
    <location>
        <begin position="473"/>
        <end position="483"/>
    </location>
</feature>
<dbReference type="InterPro" id="IPR041569">
    <property type="entry name" value="AAA_lid_3"/>
</dbReference>
<feature type="compositionally biased region" description="Acidic residues" evidence="6">
    <location>
        <begin position="350"/>
        <end position="367"/>
    </location>
</feature>
<evidence type="ECO:0000256" key="3">
    <source>
        <dbReference type="ARBA" id="ARBA00022787"/>
    </source>
</evidence>
<evidence type="ECO:0000256" key="1">
    <source>
        <dbReference type="ARBA" id="ARBA00004572"/>
    </source>
</evidence>
<dbReference type="Pfam" id="PF17862">
    <property type="entry name" value="AAA_lid_3"/>
    <property type="match status" value="1"/>
</dbReference>
<dbReference type="SUPFAM" id="SSF52540">
    <property type="entry name" value="P-loop containing nucleoside triphosphate hydrolases"/>
    <property type="match status" value="1"/>
</dbReference>
<dbReference type="InterPro" id="IPR003960">
    <property type="entry name" value="ATPase_AAA_CS"/>
</dbReference>
<name>A0A8H6RTD2_9PEZI</name>
<dbReference type="InterPro" id="IPR027417">
    <property type="entry name" value="P-loop_NTPase"/>
</dbReference>
<dbReference type="PANTHER" id="PTHR45644:SF56">
    <property type="entry name" value="AAA ATPASE, PUTATIVE (AFU_ORTHOLOGUE AFUA_2G12920)-RELATED"/>
    <property type="match status" value="1"/>
</dbReference>
<feature type="region of interest" description="Disordered" evidence="6">
    <location>
        <begin position="1"/>
        <end position="118"/>
    </location>
</feature>
<dbReference type="InterPro" id="IPR003593">
    <property type="entry name" value="AAA+_ATPase"/>
</dbReference>
<feature type="region of interest" description="Disordered" evidence="6">
    <location>
        <begin position="343"/>
        <end position="375"/>
    </location>
</feature>
<feature type="region of interest" description="Disordered" evidence="6">
    <location>
        <begin position="195"/>
        <end position="218"/>
    </location>
</feature>
<dbReference type="InterPro" id="IPR056027">
    <property type="entry name" value="DUF7608"/>
</dbReference>
<evidence type="ECO:0000256" key="5">
    <source>
        <dbReference type="ARBA" id="ARBA00023128"/>
    </source>
</evidence>
<comment type="subcellular location">
    <subcellularLocation>
        <location evidence="1">Mitochondrion outer membrane</location>
        <topology evidence="1">Single-pass membrane protein</topology>
    </subcellularLocation>
</comment>
<keyword evidence="5" id="KW-0496">Mitochondrion</keyword>
<evidence type="ECO:0000313" key="8">
    <source>
        <dbReference type="EMBL" id="KAF7196538.1"/>
    </source>
</evidence>
<feature type="domain" description="AAA+ ATPase" evidence="7">
    <location>
        <begin position="831"/>
        <end position="965"/>
    </location>
</feature>
<keyword evidence="3" id="KW-0472">Membrane</keyword>
<dbReference type="PROSITE" id="PS00674">
    <property type="entry name" value="AAA"/>
    <property type="match status" value="1"/>
</dbReference>
<keyword evidence="2" id="KW-0547">Nucleotide-binding</keyword>
<dbReference type="PANTHER" id="PTHR45644">
    <property type="entry name" value="AAA ATPASE, PUTATIVE (AFU_ORTHOLOGUE AFUA_2G12920)-RELATED-RELATED"/>
    <property type="match status" value="1"/>
</dbReference>
<feature type="region of interest" description="Disordered" evidence="6">
    <location>
        <begin position="745"/>
        <end position="772"/>
    </location>
</feature>
<dbReference type="Pfam" id="PF00004">
    <property type="entry name" value="AAA"/>
    <property type="match status" value="1"/>
</dbReference>
<evidence type="ECO:0000256" key="2">
    <source>
        <dbReference type="ARBA" id="ARBA00022741"/>
    </source>
</evidence>
<sequence length="1107" mass="122352">MRPIARRSVRLANRSRSQSQSRHFVYAQQHTRSFSKTALYQSDNRPPSIPPEQHTPFQFREGELKPRGDGVQSETKQGAQSEAKITEDGQKQRTGLSKRQRRREAQTPTVPKPPPIPDWFLTHNVKLHVERAKPDRQAKSAQVLKCVDKATGHVLFTLPYYEAWPVPGLPARSPNRKDANDGEVAQQKLSEQSFFDSHRWDNSGIPDPKSSNARHQSIKTAPSDEAYKDVNPHALLRWAILQAEMGIRAAFATAKKDASAHSSRAASRVDIALYCRDSDSHTHLDDLVEDLAAVTGSDIIRLDANDLAELTADYVGRGLDAPGSFSNLAYDVFYNQFAPSSGRADRIAEDEGEEELDGDEADEDEMSDSQSGWGGRWSKVDALGFTSLSSLQRRLMDAATGARPSPTRLEVDINVPMERSTMPGEHFPAIPSSDSPEYDDAKLSALLDDLLDAPGLKRRAPQHQKNEPFQRLGSHNSGPSVQSDSAMWRMWRSNPGCWLPDVSGLLAAHVHCSRDETGKGPSGVELKASEDCYSTEASAASGPPKTIIHIRDLREICHNRLGDAIIRRLVNIVQMRRRAGSEVVLVGTSSAESFPFISDTPGLKEFREVRVPAVFEISEEDQALYKSSTDKIWASGPKNFRVLEMNLRHIRRMLETLQPGSGLDLFSESAQRLLALGGYDLDRKPLSFDRVQALVLTAIGLTQSHAVSNSVNASHLALASHIEWQAAKTANDCFDNRNLRRMAKLSSDLNGKPEGDPVSDKGAQSRLDKLKQSSNSYETRLFPGVVDPQNIKKGFDQVHAPPETIDALKMLTSLSLQRPDAFKYGVLAADRLPGLLLYGPPGTGKTLLAKAVAKESGATVLEISGAQIYEKYVGEGEKMVRAVFSLAKKLTPCILFLDEADAIFGSRSNAGNRNTHREIINQFLREWDGMDLHNVFVMVASNRPFDLDDAVLRRLPRRLLVDLPVAKDRESILKIHLSDEALDETVDLAKLAADTPLYSGSDLKNLCVSAALACVREENDLAQSKKDDKDFKLPEKRVLSSRHFEKATKEISASISEDMSSLTAIKKFDEQFGDRRGRKTRPSYGFGVGDVTVDETAARVRSGTPPP</sequence>
<dbReference type="GO" id="GO:0005524">
    <property type="term" value="F:ATP binding"/>
    <property type="evidence" value="ECO:0007669"/>
    <property type="project" value="UniProtKB-KW"/>
</dbReference>
<evidence type="ECO:0000313" key="9">
    <source>
        <dbReference type="Proteomes" id="UP000660729"/>
    </source>
</evidence>
<accession>A0A8H6RTD2</accession>
<reference evidence="8" key="1">
    <citation type="submission" date="2020-04" db="EMBL/GenBank/DDBJ databases">
        <title>Draft genome resource of the tomato pathogen Pseudocercospora fuligena.</title>
        <authorList>
            <person name="Zaccaron A."/>
        </authorList>
    </citation>
    <scope>NUCLEOTIDE SEQUENCE</scope>
    <source>
        <strain evidence="8">PF001</strain>
    </source>
</reference>
<dbReference type="Gene3D" id="3.40.50.300">
    <property type="entry name" value="P-loop containing nucleotide triphosphate hydrolases"/>
    <property type="match status" value="1"/>
</dbReference>
<feature type="compositionally biased region" description="Polar residues" evidence="6">
    <location>
        <begin position="209"/>
        <end position="218"/>
    </location>
</feature>
<evidence type="ECO:0000256" key="6">
    <source>
        <dbReference type="SAM" id="MobiDB-lite"/>
    </source>
</evidence>
<organism evidence="8 9">
    <name type="scientific">Pseudocercospora fuligena</name>
    <dbReference type="NCBI Taxonomy" id="685502"/>
    <lineage>
        <taxon>Eukaryota</taxon>
        <taxon>Fungi</taxon>
        <taxon>Dikarya</taxon>
        <taxon>Ascomycota</taxon>
        <taxon>Pezizomycotina</taxon>
        <taxon>Dothideomycetes</taxon>
        <taxon>Dothideomycetidae</taxon>
        <taxon>Mycosphaerellales</taxon>
        <taxon>Mycosphaerellaceae</taxon>
        <taxon>Pseudocercospora</taxon>
    </lineage>
</organism>
<keyword evidence="9" id="KW-1185">Reference proteome</keyword>
<comment type="caution">
    <text evidence="8">The sequence shown here is derived from an EMBL/GenBank/DDBJ whole genome shotgun (WGS) entry which is preliminary data.</text>
</comment>